<feature type="region of interest" description="Disordered" evidence="1">
    <location>
        <begin position="1"/>
        <end position="41"/>
    </location>
</feature>
<dbReference type="Proteomes" id="UP001254257">
    <property type="component" value="Unassembled WGS sequence"/>
</dbReference>
<dbReference type="EMBL" id="JAWDID010000008">
    <property type="protein sequence ID" value="MDU0339812.1"/>
    <property type="molecule type" value="Genomic_DNA"/>
</dbReference>
<dbReference type="RefSeq" id="WP_282568049.1">
    <property type="nucleotide sequence ID" value="NZ_JAWDID010000008.1"/>
</dbReference>
<reference evidence="2 3" key="1">
    <citation type="submission" date="2023-09" db="EMBL/GenBank/DDBJ databases">
        <title>Whole genome shotgun sequencing (WGS) of Bosea sp. ZW T0_25, isolated from stored onions (Allium cepa).</title>
        <authorList>
            <person name="Stoll D.A."/>
            <person name="Huch M."/>
        </authorList>
    </citation>
    <scope>NUCLEOTIDE SEQUENCE [LARGE SCALE GENOMIC DNA]</scope>
    <source>
        <strain evidence="2 3">ZW T0_25</strain>
    </source>
</reference>
<keyword evidence="3" id="KW-1185">Reference proteome</keyword>
<accession>A0ABU3S4X5</accession>
<feature type="compositionally biased region" description="Basic and acidic residues" evidence="1">
    <location>
        <begin position="1"/>
        <end position="18"/>
    </location>
</feature>
<comment type="caution">
    <text evidence="2">The sequence shown here is derived from an EMBL/GenBank/DDBJ whole genome shotgun (WGS) entry which is preliminary data.</text>
</comment>
<evidence type="ECO:0000256" key="1">
    <source>
        <dbReference type="SAM" id="MobiDB-lite"/>
    </source>
</evidence>
<feature type="compositionally biased region" description="Acidic residues" evidence="1">
    <location>
        <begin position="19"/>
        <end position="28"/>
    </location>
</feature>
<organism evidence="2 3">
    <name type="scientific">Bosea rubneri</name>
    <dbReference type="NCBI Taxonomy" id="3075434"/>
    <lineage>
        <taxon>Bacteria</taxon>
        <taxon>Pseudomonadati</taxon>
        <taxon>Pseudomonadota</taxon>
        <taxon>Alphaproteobacteria</taxon>
        <taxon>Hyphomicrobiales</taxon>
        <taxon>Boseaceae</taxon>
        <taxon>Bosea</taxon>
    </lineage>
</organism>
<proteinExistence type="predicted"/>
<name>A0ABU3S4X5_9HYPH</name>
<evidence type="ECO:0000313" key="2">
    <source>
        <dbReference type="EMBL" id="MDU0339812.1"/>
    </source>
</evidence>
<sequence>MLERHDSDGALDAEHENDIETTEQDDSETFSPRAHQDGFWS</sequence>
<evidence type="ECO:0000313" key="3">
    <source>
        <dbReference type="Proteomes" id="UP001254257"/>
    </source>
</evidence>
<gene>
    <name evidence="2" type="ORF">RKE40_07965</name>
</gene>
<protein>
    <submittedName>
        <fullName evidence="2">Uncharacterized protein</fullName>
    </submittedName>
</protein>